<dbReference type="Gene3D" id="3.30.9.10">
    <property type="entry name" value="D-Amino Acid Oxidase, subunit A, domain 2"/>
    <property type="match status" value="1"/>
</dbReference>
<dbReference type="FunFam" id="3.30.9.10:FF:000026">
    <property type="entry name" value="FAD-dependent oxidoreductase domain-containing protein 1"/>
    <property type="match status" value="1"/>
</dbReference>
<dbReference type="PANTHER" id="PTHR13847">
    <property type="entry name" value="SARCOSINE DEHYDROGENASE-RELATED"/>
    <property type="match status" value="1"/>
</dbReference>
<evidence type="ECO:0000313" key="2">
    <source>
        <dbReference type="EMBL" id="CAH1117776.1"/>
    </source>
</evidence>
<reference evidence="2" key="1">
    <citation type="submission" date="2022-01" db="EMBL/GenBank/DDBJ databases">
        <authorList>
            <person name="King R."/>
        </authorList>
    </citation>
    <scope>NUCLEOTIDE SEQUENCE</scope>
</reference>
<dbReference type="Pfam" id="PF01266">
    <property type="entry name" value="DAO"/>
    <property type="match status" value="1"/>
</dbReference>
<dbReference type="PANTHER" id="PTHR13847:SF282">
    <property type="entry name" value="LETHAL (2) 37BB"/>
    <property type="match status" value="1"/>
</dbReference>
<organism evidence="2 3">
    <name type="scientific">Phaedon cochleariae</name>
    <name type="common">Mustard beetle</name>
    <dbReference type="NCBI Taxonomy" id="80249"/>
    <lineage>
        <taxon>Eukaryota</taxon>
        <taxon>Metazoa</taxon>
        <taxon>Ecdysozoa</taxon>
        <taxon>Arthropoda</taxon>
        <taxon>Hexapoda</taxon>
        <taxon>Insecta</taxon>
        <taxon>Pterygota</taxon>
        <taxon>Neoptera</taxon>
        <taxon>Endopterygota</taxon>
        <taxon>Coleoptera</taxon>
        <taxon>Polyphaga</taxon>
        <taxon>Cucujiformia</taxon>
        <taxon>Chrysomeloidea</taxon>
        <taxon>Chrysomelidae</taxon>
        <taxon>Chrysomelinae</taxon>
        <taxon>Chrysomelini</taxon>
        <taxon>Phaedon</taxon>
    </lineage>
</organism>
<name>A0A9P0DI66_PHACE</name>
<accession>A0A9P0DI66</accession>
<dbReference type="Proteomes" id="UP001153737">
    <property type="component" value="Chromosome 10"/>
</dbReference>
<dbReference type="SUPFAM" id="SSF51905">
    <property type="entry name" value="FAD/NAD(P)-binding domain"/>
    <property type="match status" value="1"/>
</dbReference>
<evidence type="ECO:0000259" key="1">
    <source>
        <dbReference type="Pfam" id="PF01266"/>
    </source>
</evidence>
<protein>
    <recommendedName>
        <fullName evidence="1">FAD dependent oxidoreductase domain-containing protein</fullName>
    </recommendedName>
</protein>
<feature type="domain" description="FAD dependent oxidoreductase" evidence="1">
    <location>
        <begin position="68"/>
        <end position="453"/>
    </location>
</feature>
<dbReference type="InterPro" id="IPR006076">
    <property type="entry name" value="FAD-dep_OxRdtase"/>
</dbReference>
<evidence type="ECO:0000313" key="3">
    <source>
        <dbReference type="Proteomes" id="UP001153737"/>
    </source>
</evidence>
<proteinExistence type="predicted"/>
<dbReference type="AlphaFoldDB" id="A0A9P0DI66"/>
<gene>
    <name evidence="2" type="ORF">PHAECO_LOCUS1503</name>
</gene>
<sequence length="484" mass="53949">MFKRAVSVCSELKATRSFHKALQLNQEFENPISRTLRILTDDIRNKKKEILRDEYTPSLSRGFPRQADVVIIGGGAIGSSIAYWLKEKTSLEGISVVVLEKDPTYKSCSTALSVGGLRQQFSLPENIQMSLYGAEFLRTLKKRFGPTADVNFHPHGYLLLASQNGASQLVDNSKIQKELGAVNILLSKENLKERFPYLDVSDVELGCLGLEKEGWFDPWSLLSLLKKGATQLGAQYIHGEAVDFTFHEQTDIIVEGVETGNYQATNELVVKLPNEDECRTLEFSICIIAAGCESREIAQQAKIGVGEGMLSVPLPIERRKRYVYSFNCQQNAPSINTPMVIDYSGMYFRRDGLGGSFIAGMSPELDDEPPTNNLDVDFSYFDDKIWPVLSKRVPAFEAIKVTNGWSGFYEYNTYDMNGIIGPHPYYSSIYIASGFSGHGIQQAPAVGRAIAELILDGRFMTIDLTRLGFDRLIVDQPALESEII</sequence>
<dbReference type="OrthoDB" id="424974at2759"/>
<keyword evidence="3" id="KW-1185">Reference proteome</keyword>
<dbReference type="Gene3D" id="3.50.50.60">
    <property type="entry name" value="FAD/NAD(P)-binding domain"/>
    <property type="match status" value="1"/>
</dbReference>
<dbReference type="GO" id="GO:0032981">
    <property type="term" value="P:mitochondrial respiratory chain complex I assembly"/>
    <property type="evidence" value="ECO:0007669"/>
    <property type="project" value="TreeGrafter"/>
</dbReference>
<reference evidence="2" key="2">
    <citation type="submission" date="2022-10" db="EMBL/GenBank/DDBJ databases">
        <authorList>
            <consortium name="ENA_rothamsted_submissions"/>
            <consortium name="culmorum"/>
            <person name="King R."/>
        </authorList>
    </citation>
    <scope>NUCLEOTIDE SEQUENCE</scope>
</reference>
<dbReference type="InterPro" id="IPR036188">
    <property type="entry name" value="FAD/NAD-bd_sf"/>
</dbReference>
<dbReference type="EMBL" id="OU896716">
    <property type="protein sequence ID" value="CAH1117776.1"/>
    <property type="molecule type" value="Genomic_DNA"/>
</dbReference>
<dbReference type="GO" id="GO:0005739">
    <property type="term" value="C:mitochondrion"/>
    <property type="evidence" value="ECO:0007669"/>
    <property type="project" value="GOC"/>
</dbReference>